<evidence type="ECO:0000313" key="2">
    <source>
        <dbReference type="EMBL" id="BAD37389.1"/>
    </source>
</evidence>
<name>Q67VV5_ORYSJ</name>
<sequence length="132" mass="13837">MTALGRSRGRQQLQPPGKTASYGWKRPMAATSQNFKSRFRRWRGLPVVVDGDGGLPASRWTTAAAAAAPCLSGAAPFASWVVPTLSRKEEQTPEVEADGGGGRLPVSIWMAAKAPCPSIGGESDFGLFCGCG</sequence>
<accession>Q67VV5</accession>
<organism evidence="3 4">
    <name type="scientific">Oryza sativa subsp. japonica</name>
    <name type="common">Rice</name>
    <dbReference type="NCBI Taxonomy" id="39947"/>
    <lineage>
        <taxon>Eukaryota</taxon>
        <taxon>Viridiplantae</taxon>
        <taxon>Streptophyta</taxon>
        <taxon>Embryophyta</taxon>
        <taxon>Tracheophyta</taxon>
        <taxon>Spermatophyta</taxon>
        <taxon>Magnoliopsida</taxon>
        <taxon>Liliopsida</taxon>
        <taxon>Poales</taxon>
        <taxon>Poaceae</taxon>
        <taxon>BOP clade</taxon>
        <taxon>Oryzoideae</taxon>
        <taxon>Oryzeae</taxon>
        <taxon>Oryzinae</taxon>
        <taxon>Oryza</taxon>
        <taxon>Oryza sativa</taxon>
    </lineage>
</organism>
<reference evidence="4" key="4">
    <citation type="journal article" date="2008" name="Nucleic Acids Res.">
        <title>The rice annotation project database (RAP-DB): 2008 update.</title>
        <authorList>
            <consortium name="The rice annotation project (RAP)"/>
        </authorList>
    </citation>
    <scope>GENOME REANNOTATION</scope>
    <source>
        <strain evidence="4">cv. Nipponbare</strain>
    </source>
</reference>
<evidence type="ECO:0000313" key="4">
    <source>
        <dbReference type="Proteomes" id="UP000000763"/>
    </source>
</evidence>
<reference evidence="4" key="3">
    <citation type="journal article" date="2005" name="Nature">
        <title>The map-based sequence of the rice genome.</title>
        <authorList>
            <consortium name="International rice genome sequencing project (IRGSP)"/>
            <person name="Matsumoto T."/>
            <person name="Wu J."/>
            <person name="Kanamori H."/>
            <person name="Katayose Y."/>
            <person name="Fujisawa M."/>
            <person name="Namiki N."/>
            <person name="Mizuno H."/>
            <person name="Yamamoto K."/>
            <person name="Antonio B.A."/>
            <person name="Baba T."/>
            <person name="Sakata K."/>
            <person name="Nagamura Y."/>
            <person name="Aoki H."/>
            <person name="Arikawa K."/>
            <person name="Arita K."/>
            <person name="Bito T."/>
            <person name="Chiden Y."/>
            <person name="Fujitsuka N."/>
            <person name="Fukunaka R."/>
            <person name="Hamada M."/>
            <person name="Harada C."/>
            <person name="Hayashi A."/>
            <person name="Hijishita S."/>
            <person name="Honda M."/>
            <person name="Hosokawa S."/>
            <person name="Ichikawa Y."/>
            <person name="Idonuma A."/>
            <person name="Iijima M."/>
            <person name="Ikeda M."/>
            <person name="Ikeno M."/>
            <person name="Ito K."/>
            <person name="Ito S."/>
            <person name="Ito T."/>
            <person name="Ito Y."/>
            <person name="Ito Y."/>
            <person name="Iwabuchi A."/>
            <person name="Kamiya K."/>
            <person name="Karasawa W."/>
            <person name="Kurita K."/>
            <person name="Katagiri S."/>
            <person name="Kikuta A."/>
            <person name="Kobayashi H."/>
            <person name="Kobayashi N."/>
            <person name="Machita K."/>
            <person name="Maehara T."/>
            <person name="Masukawa M."/>
            <person name="Mizubayashi T."/>
            <person name="Mukai Y."/>
            <person name="Nagasaki H."/>
            <person name="Nagata Y."/>
            <person name="Naito S."/>
            <person name="Nakashima M."/>
            <person name="Nakama Y."/>
            <person name="Nakamichi Y."/>
            <person name="Nakamura M."/>
            <person name="Meguro A."/>
            <person name="Negishi M."/>
            <person name="Ohta I."/>
            <person name="Ohta T."/>
            <person name="Okamoto M."/>
            <person name="Ono N."/>
            <person name="Saji S."/>
            <person name="Sakaguchi M."/>
            <person name="Sakai K."/>
            <person name="Shibata M."/>
            <person name="Shimokawa T."/>
            <person name="Song J."/>
            <person name="Takazaki Y."/>
            <person name="Terasawa K."/>
            <person name="Tsugane M."/>
            <person name="Tsuji K."/>
            <person name="Ueda S."/>
            <person name="Waki K."/>
            <person name="Yamagata H."/>
            <person name="Yamamoto M."/>
            <person name="Yamamoto S."/>
            <person name="Yamane H."/>
            <person name="Yoshiki S."/>
            <person name="Yoshihara R."/>
            <person name="Yukawa K."/>
            <person name="Zhong H."/>
            <person name="Yano M."/>
            <person name="Yuan Q."/>
            <person name="Ouyang S."/>
            <person name="Liu J."/>
            <person name="Jones K.M."/>
            <person name="Gansberger K."/>
            <person name="Moffat K."/>
            <person name="Hill J."/>
            <person name="Bera J."/>
            <person name="Fadrosh D."/>
            <person name="Jin S."/>
            <person name="Johri S."/>
            <person name="Kim M."/>
            <person name="Overton L."/>
            <person name="Reardon M."/>
            <person name="Tsitrin T."/>
            <person name="Vuong H."/>
            <person name="Weaver B."/>
            <person name="Ciecko A."/>
            <person name="Tallon L."/>
            <person name="Jackson J."/>
            <person name="Pai G."/>
            <person name="Aken S.V."/>
            <person name="Utterback T."/>
            <person name="Reidmuller S."/>
            <person name="Feldblyum T."/>
            <person name="Hsiao J."/>
            <person name="Zismann V."/>
            <person name="Iobst S."/>
            <person name="de Vazeille A.R."/>
            <person name="Buell C.R."/>
            <person name="Ying K."/>
            <person name="Li Y."/>
            <person name="Lu T."/>
            <person name="Huang Y."/>
            <person name="Zhao Q."/>
            <person name="Feng Q."/>
            <person name="Zhang L."/>
            <person name="Zhu J."/>
            <person name="Weng Q."/>
            <person name="Mu J."/>
            <person name="Lu Y."/>
            <person name="Fan D."/>
            <person name="Liu Y."/>
            <person name="Guan J."/>
            <person name="Zhang Y."/>
            <person name="Yu S."/>
            <person name="Liu X."/>
            <person name="Zhang Y."/>
            <person name="Hong G."/>
            <person name="Han B."/>
            <person name="Choisne N."/>
            <person name="Demange N."/>
            <person name="Orjeda G."/>
            <person name="Samain S."/>
            <person name="Cattolico L."/>
            <person name="Pelletier E."/>
            <person name="Couloux A."/>
            <person name="Segurens B."/>
            <person name="Wincker P."/>
            <person name="D'Hont A."/>
            <person name="Scarpelli C."/>
            <person name="Weissenbach J."/>
            <person name="Salanoubat M."/>
            <person name="Quetier F."/>
            <person name="Yu Y."/>
            <person name="Kim H.R."/>
            <person name="Rambo T."/>
            <person name="Currie J."/>
            <person name="Collura K."/>
            <person name="Luo M."/>
            <person name="Yang T."/>
            <person name="Ammiraju J.S.S."/>
            <person name="Engler F."/>
            <person name="Soderlund C."/>
            <person name="Wing R.A."/>
            <person name="Palmer L.E."/>
            <person name="de la Bastide M."/>
            <person name="Spiegel L."/>
            <person name="Nascimento L."/>
            <person name="Zutavern T."/>
            <person name="O'Shaughnessy A."/>
            <person name="Dike S."/>
            <person name="Dedhia N."/>
            <person name="Preston R."/>
            <person name="Balija V."/>
            <person name="McCombie W.R."/>
            <person name="Chow T."/>
            <person name="Chen H."/>
            <person name="Chung M."/>
            <person name="Chen C."/>
            <person name="Shaw J."/>
            <person name="Wu H."/>
            <person name="Hsiao K."/>
            <person name="Chao Y."/>
            <person name="Chu M."/>
            <person name="Cheng C."/>
            <person name="Hour A."/>
            <person name="Lee P."/>
            <person name="Lin S."/>
            <person name="Lin Y."/>
            <person name="Liou J."/>
            <person name="Liu S."/>
            <person name="Hsing Y."/>
            <person name="Raghuvanshi S."/>
            <person name="Mohanty A."/>
            <person name="Bharti A.K."/>
            <person name="Gaur A."/>
            <person name="Gupta V."/>
            <person name="Kumar D."/>
            <person name="Ravi V."/>
            <person name="Vij S."/>
            <person name="Kapur A."/>
            <person name="Khurana P."/>
            <person name="Khurana P."/>
            <person name="Khurana J.P."/>
            <person name="Tyagi A.K."/>
            <person name="Gaikwad K."/>
            <person name="Singh A."/>
            <person name="Dalal V."/>
            <person name="Srivastava S."/>
            <person name="Dixit A."/>
            <person name="Pal A.K."/>
            <person name="Ghazi I.A."/>
            <person name="Yadav M."/>
            <person name="Pandit A."/>
            <person name="Bhargava A."/>
            <person name="Sureshbabu K."/>
            <person name="Batra K."/>
            <person name="Sharma T.R."/>
            <person name="Mohapatra T."/>
            <person name="Singh N.K."/>
            <person name="Messing J."/>
            <person name="Nelson A.B."/>
            <person name="Fuks G."/>
            <person name="Kavchok S."/>
            <person name="Keizer G."/>
            <person name="Linton E."/>
            <person name="Llaca V."/>
            <person name="Song R."/>
            <person name="Tanyolac B."/>
            <person name="Young S."/>
            <person name="Ho-Il K."/>
            <person name="Hahn J.H."/>
            <person name="Sangsakoo G."/>
            <person name="Vanavichit A."/>
            <person name="de Mattos Luiz.A.T."/>
            <person name="Zimmer P.D."/>
            <person name="Malone G."/>
            <person name="Dellagostin O."/>
            <person name="de Oliveira A.C."/>
            <person name="Bevan M."/>
            <person name="Bancroft I."/>
            <person name="Minx P."/>
            <person name="Cordum H."/>
            <person name="Wilson R."/>
            <person name="Cheng Z."/>
            <person name="Jin W."/>
            <person name="Jiang J."/>
            <person name="Leong S.A."/>
            <person name="Iwama H."/>
            <person name="Gojobori T."/>
            <person name="Itoh T."/>
            <person name="Niimura Y."/>
            <person name="Fujii Y."/>
            <person name="Habara T."/>
            <person name="Sakai H."/>
            <person name="Sato Y."/>
            <person name="Wilson G."/>
            <person name="Kumar K."/>
            <person name="McCouch S."/>
            <person name="Juretic N."/>
            <person name="Hoen D."/>
            <person name="Wright S."/>
            <person name="Bruskiewich R."/>
            <person name="Bureau T."/>
            <person name="Miyao A."/>
            <person name="Hirochika H."/>
            <person name="Nishikawa T."/>
            <person name="Kadowaki K."/>
            <person name="Sugiura M."/>
            <person name="Burr B."/>
            <person name="Sasaki T."/>
        </authorList>
    </citation>
    <scope>NUCLEOTIDE SEQUENCE [LARGE SCALE GENOMIC DNA]</scope>
    <source>
        <strain evidence="4">cv. Nipponbare</strain>
    </source>
</reference>
<dbReference type="Proteomes" id="UP000000763">
    <property type="component" value="Chromosome 6"/>
</dbReference>
<evidence type="ECO:0000256" key="1">
    <source>
        <dbReference type="SAM" id="MobiDB-lite"/>
    </source>
</evidence>
<evidence type="ECO:0000313" key="3">
    <source>
        <dbReference type="EMBL" id="BAD37714.1"/>
    </source>
</evidence>
<protein>
    <submittedName>
        <fullName evidence="3">Uncharacterized protein</fullName>
    </submittedName>
</protein>
<dbReference type="EMBL" id="AP003541">
    <property type="protein sequence ID" value="BAD37389.1"/>
    <property type="molecule type" value="Genomic_DNA"/>
</dbReference>
<feature type="region of interest" description="Disordered" evidence="1">
    <location>
        <begin position="1"/>
        <end position="27"/>
    </location>
</feature>
<reference evidence="2" key="1">
    <citation type="submission" date="2001-04" db="EMBL/GenBank/DDBJ databases">
        <title>Oryza sativa nipponbare(GA3) genomic DNA, chromosome 6, PAC clone:P0530H05.</title>
        <authorList>
            <person name="Sasaki T."/>
            <person name="Matsumoto T."/>
            <person name="Yamamoto K."/>
        </authorList>
    </citation>
    <scope>NUCLEOTIDE SEQUENCE</scope>
</reference>
<reference evidence="3" key="2">
    <citation type="submission" date="2002-02" db="EMBL/GenBank/DDBJ databases">
        <title>Oryza sativa nipponbare(GA3) genomic DNA, chromosome 6, BAC clone:OSJNBa0023I22.</title>
        <authorList>
            <person name="Sasaki T."/>
            <person name="Matsumoto T."/>
            <person name="Yamamoto K."/>
        </authorList>
    </citation>
    <scope>NUCLEOTIDE SEQUENCE</scope>
</reference>
<proteinExistence type="predicted"/>
<dbReference type="EMBL" id="AP004733">
    <property type="protein sequence ID" value="BAD37714.1"/>
    <property type="molecule type" value="Genomic_DNA"/>
</dbReference>
<dbReference type="AlphaFoldDB" id="Q67VV5"/>
<gene>
    <name evidence="3" type="ORF">OSJNBa0023I22.9</name>
    <name evidence="2" type="ORF">P0530H05.24</name>
</gene>